<evidence type="ECO:0000313" key="7">
    <source>
        <dbReference type="Proteomes" id="UP001202248"/>
    </source>
</evidence>
<accession>A0ABS9SH37</accession>
<keyword evidence="4" id="KW-1133">Transmembrane helix</keyword>
<dbReference type="PANTHER" id="PTHR10434:SF11">
    <property type="entry name" value="1-ACYL-SN-GLYCEROL-3-PHOSPHATE ACYLTRANSFERASE"/>
    <property type="match status" value="1"/>
</dbReference>
<evidence type="ECO:0000256" key="4">
    <source>
        <dbReference type="SAM" id="Phobius"/>
    </source>
</evidence>
<keyword evidence="2" id="KW-0808">Transferase</keyword>
<sequence>MNILKEIAGRVWATWGLISFIATFLIVLPISLISYLIPEPGGTGYLIRVSRVWMRVWMFLIACPIKIKGAENFEKGKSYVVTCNHNSLLDIPLSSPFIPGANKTIAKMSFAKIPLFGLYYAKGSVLVDRRSERSRKESFDKMKWVLKMGMHMCIYPEGTRNRTREPLKPFYNGAFKLAHETKTAVIPTVISGTKEAVPLHKTFFFYHAP</sequence>
<comment type="caution">
    <text evidence="6">The sequence shown here is derived from an EMBL/GenBank/DDBJ whole genome shotgun (WGS) entry which is preliminary data.</text>
</comment>
<dbReference type="EMBL" id="JAKWBL010000001">
    <property type="protein sequence ID" value="MCH5597687.1"/>
    <property type="molecule type" value="Genomic_DNA"/>
</dbReference>
<dbReference type="CDD" id="cd07989">
    <property type="entry name" value="LPLAT_AGPAT-like"/>
    <property type="match status" value="1"/>
</dbReference>
<evidence type="ECO:0000256" key="1">
    <source>
        <dbReference type="ARBA" id="ARBA00005189"/>
    </source>
</evidence>
<keyword evidence="4" id="KW-0472">Membrane</keyword>
<keyword evidence="3 6" id="KW-0012">Acyltransferase</keyword>
<dbReference type="PANTHER" id="PTHR10434">
    <property type="entry name" value="1-ACYL-SN-GLYCEROL-3-PHOSPHATE ACYLTRANSFERASE"/>
    <property type="match status" value="1"/>
</dbReference>
<reference evidence="6 7" key="1">
    <citation type="submission" date="2022-02" db="EMBL/GenBank/DDBJ databases">
        <authorList>
            <person name="Min J."/>
        </authorList>
    </citation>
    <scope>NUCLEOTIDE SEQUENCE [LARGE SCALE GENOMIC DNA]</scope>
    <source>
        <strain evidence="6 7">GR10-1</strain>
    </source>
</reference>
<dbReference type="GO" id="GO:0016746">
    <property type="term" value="F:acyltransferase activity"/>
    <property type="evidence" value="ECO:0007669"/>
    <property type="project" value="UniProtKB-KW"/>
</dbReference>
<dbReference type="Pfam" id="PF01553">
    <property type="entry name" value="Acyltransferase"/>
    <property type="match status" value="1"/>
</dbReference>
<dbReference type="InterPro" id="IPR002123">
    <property type="entry name" value="Plipid/glycerol_acylTrfase"/>
</dbReference>
<proteinExistence type="predicted"/>
<feature type="domain" description="Phospholipid/glycerol acyltransferase" evidence="5">
    <location>
        <begin position="79"/>
        <end position="193"/>
    </location>
</feature>
<dbReference type="SUPFAM" id="SSF69593">
    <property type="entry name" value="Glycerol-3-phosphate (1)-acyltransferase"/>
    <property type="match status" value="1"/>
</dbReference>
<evidence type="ECO:0000256" key="2">
    <source>
        <dbReference type="ARBA" id="ARBA00022679"/>
    </source>
</evidence>
<gene>
    <name evidence="6" type="ORF">MKP09_07085</name>
</gene>
<evidence type="ECO:0000259" key="5">
    <source>
        <dbReference type="SMART" id="SM00563"/>
    </source>
</evidence>
<keyword evidence="4" id="KW-0812">Transmembrane</keyword>
<dbReference type="Proteomes" id="UP001202248">
    <property type="component" value="Unassembled WGS sequence"/>
</dbReference>
<evidence type="ECO:0000313" key="6">
    <source>
        <dbReference type="EMBL" id="MCH5597687.1"/>
    </source>
</evidence>
<protein>
    <submittedName>
        <fullName evidence="6">1-acyl-sn-glycerol-3-phosphate acyltransferase</fullName>
    </submittedName>
</protein>
<dbReference type="RefSeq" id="WP_240827059.1">
    <property type="nucleotide sequence ID" value="NZ_JAKWBL010000001.1"/>
</dbReference>
<comment type="pathway">
    <text evidence="1">Lipid metabolism.</text>
</comment>
<feature type="transmembrane region" description="Helical" evidence="4">
    <location>
        <begin position="12"/>
        <end position="37"/>
    </location>
</feature>
<name>A0ABS9SH37_9BACT</name>
<dbReference type="SMART" id="SM00563">
    <property type="entry name" value="PlsC"/>
    <property type="match status" value="1"/>
</dbReference>
<organism evidence="6 7">
    <name type="scientific">Niabella ginsengisoli</name>
    <dbReference type="NCBI Taxonomy" id="522298"/>
    <lineage>
        <taxon>Bacteria</taxon>
        <taxon>Pseudomonadati</taxon>
        <taxon>Bacteroidota</taxon>
        <taxon>Chitinophagia</taxon>
        <taxon>Chitinophagales</taxon>
        <taxon>Chitinophagaceae</taxon>
        <taxon>Niabella</taxon>
    </lineage>
</organism>
<evidence type="ECO:0000256" key="3">
    <source>
        <dbReference type="ARBA" id="ARBA00023315"/>
    </source>
</evidence>
<keyword evidence="7" id="KW-1185">Reference proteome</keyword>